<dbReference type="Proteomes" id="UP000091857">
    <property type="component" value="Chromosome 9"/>
</dbReference>
<comment type="caution">
    <text evidence="1">The sequence shown here is derived from an EMBL/GenBank/DDBJ whole genome shotgun (WGS) entry which is preliminary data.</text>
</comment>
<organism evidence="1 2">
    <name type="scientific">Manihot esculenta</name>
    <name type="common">Cassava</name>
    <name type="synonym">Jatropha manihot</name>
    <dbReference type="NCBI Taxonomy" id="3983"/>
    <lineage>
        <taxon>Eukaryota</taxon>
        <taxon>Viridiplantae</taxon>
        <taxon>Streptophyta</taxon>
        <taxon>Embryophyta</taxon>
        <taxon>Tracheophyta</taxon>
        <taxon>Spermatophyta</taxon>
        <taxon>Magnoliopsida</taxon>
        <taxon>eudicotyledons</taxon>
        <taxon>Gunneridae</taxon>
        <taxon>Pentapetalae</taxon>
        <taxon>rosids</taxon>
        <taxon>fabids</taxon>
        <taxon>Malpighiales</taxon>
        <taxon>Euphorbiaceae</taxon>
        <taxon>Crotonoideae</taxon>
        <taxon>Manihoteae</taxon>
        <taxon>Manihot</taxon>
    </lineage>
</organism>
<dbReference type="EMBL" id="CM004395">
    <property type="protein sequence ID" value="KAG8647508.1"/>
    <property type="molecule type" value="Genomic_DNA"/>
</dbReference>
<proteinExistence type="predicted"/>
<gene>
    <name evidence="1" type="ORF">MANES_09G081636v8</name>
</gene>
<sequence>MGLDEEGYSTVRSHVLSIDPFPNLNCAYAIVVQQDHPMSFTIWASGRNSGRDKDKTSICSHCNREDHEVESYFRLIGYPKRSRNRPHGNSSVHDDIQKRGNGGGCNKGGAIHAHAAQVLNALNDKQWAALLGMLNSHHNTNERLTVHTCKLSSGGTFEFWYKRMGHPVKQMRKVFFSSNNKATKCFDLIHYDLWGPYMIPASCGALYFLTIVDDCSWAVWIYLLNKVIAIIKSQIEKNVKVIKSDNGSEFVYLNQYFEDLKILYQTSCVGKPQ</sequence>
<accession>A0ACB7H754</accession>
<reference evidence="2" key="1">
    <citation type="journal article" date="2016" name="Nat. Biotechnol.">
        <title>Sequencing wild and cultivated cassava and related species reveals extensive interspecific hybridization and genetic diversity.</title>
        <authorList>
            <person name="Bredeson J.V."/>
            <person name="Lyons J.B."/>
            <person name="Prochnik S.E."/>
            <person name="Wu G.A."/>
            <person name="Ha C.M."/>
            <person name="Edsinger-Gonzales E."/>
            <person name="Grimwood J."/>
            <person name="Schmutz J."/>
            <person name="Rabbi I.Y."/>
            <person name="Egesi C."/>
            <person name="Nauluvula P."/>
            <person name="Lebot V."/>
            <person name="Ndunguru J."/>
            <person name="Mkamilo G."/>
            <person name="Bart R.S."/>
            <person name="Setter T.L."/>
            <person name="Gleadow R.M."/>
            <person name="Kulakow P."/>
            <person name="Ferguson M.E."/>
            <person name="Rounsley S."/>
            <person name="Rokhsar D.S."/>
        </authorList>
    </citation>
    <scope>NUCLEOTIDE SEQUENCE [LARGE SCALE GENOMIC DNA]</scope>
    <source>
        <strain evidence="2">cv. AM560-2</strain>
    </source>
</reference>
<evidence type="ECO:0000313" key="1">
    <source>
        <dbReference type="EMBL" id="KAG8647508.1"/>
    </source>
</evidence>
<name>A0ACB7H754_MANES</name>
<protein>
    <submittedName>
        <fullName evidence="1">Uncharacterized protein</fullName>
    </submittedName>
</protein>
<keyword evidence="2" id="KW-1185">Reference proteome</keyword>
<evidence type="ECO:0000313" key="2">
    <source>
        <dbReference type="Proteomes" id="UP000091857"/>
    </source>
</evidence>